<accession>A0A4P2QLI9</accession>
<sequence>MDPAQAALPDAETETGLLQRAQDALGARPAEALALTDVHRARFPRGALSQEREVIAIGALKALGRGGEARARADRFVAEHPSSAYRRRIEVLVPELRSDPR</sequence>
<organism evidence="1 2">
    <name type="scientific">Sorangium cellulosum</name>
    <name type="common">Polyangium cellulosum</name>
    <dbReference type="NCBI Taxonomy" id="56"/>
    <lineage>
        <taxon>Bacteria</taxon>
        <taxon>Pseudomonadati</taxon>
        <taxon>Myxococcota</taxon>
        <taxon>Polyangia</taxon>
        <taxon>Polyangiales</taxon>
        <taxon>Polyangiaceae</taxon>
        <taxon>Sorangium</taxon>
    </lineage>
</organism>
<protein>
    <recommendedName>
        <fullName evidence="3">Outer membrane lipoprotein BamD-like domain-containing protein</fullName>
    </recommendedName>
</protein>
<dbReference type="AlphaFoldDB" id="A0A4P2QLI9"/>
<gene>
    <name evidence="1" type="ORF">SOCE836_029280</name>
</gene>
<evidence type="ECO:0008006" key="3">
    <source>
        <dbReference type="Google" id="ProtNLM"/>
    </source>
</evidence>
<proteinExistence type="predicted"/>
<dbReference type="Proteomes" id="UP000295497">
    <property type="component" value="Chromosome"/>
</dbReference>
<reference evidence="1 2" key="1">
    <citation type="submission" date="2015-09" db="EMBL/GenBank/DDBJ databases">
        <title>Sorangium comparison.</title>
        <authorList>
            <person name="Zaburannyi N."/>
            <person name="Bunk B."/>
            <person name="Overmann J."/>
            <person name="Mueller R."/>
        </authorList>
    </citation>
    <scope>NUCLEOTIDE SEQUENCE [LARGE SCALE GENOMIC DNA]</scope>
    <source>
        <strain evidence="1 2">So ce836</strain>
    </source>
</reference>
<evidence type="ECO:0000313" key="1">
    <source>
        <dbReference type="EMBL" id="AUX30815.1"/>
    </source>
</evidence>
<evidence type="ECO:0000313" key="2">
    <source>
        <dbReference type="Proteomes" id="UP000295497"/>
    </source>
</evidence>
<name>A0A4P2QLI9_SORCE</name>
<dbReference type="RefSeq" id="WP_129574708.1">
    <property type="nucleotide sequence ID" value="NZ_CP012672.1"/>
</dbReference>
<dbReference type="EMBL" id="CP012672">
    <property type="protein sequence ID" value="AUX30815.1"/>
    <property type="molecule type" value="Genomic_DNA"/>
</dbReference>